<accession>A0A1R4HI32</accession>
<name>A0A1R4HI32_9GAMM</name>
<reference evidence="2" key="1">
    <citation type="submission" date="2017-02" db="EMBL/GenBank/DDBJ databases">
        <authorList>
            <person name="Daims H."/>
        </authorList>
    </citation>
    <scope>NUCLEOTIDE SEQUENCE [LARGE SCALE GENOMIC DNA]</scope>
</reference>
<sequence length="45" mass="5261">MPGNMHIWLKIENKHYERYKINKIDAICRCVINTDYTAVGYGCAN</sequence>
<gene>
    <name evidence="1" type="ORF">CRENPOLYSF1_770018</name>
</gene>
<dbReference type="AlphaFoldDB" id="A0A1R4HI32"/>
<dbReference type="EMBL" id="FUKI01000156">
    <property type="protein sequence ID" value="SJM95671.1"/>
    <property type="molecule type" value="Genomic_DNA"/>
</dbReference>
<dbReference type="Proteomes" id="UP000195667">
    <property type="component" value="Unassembled WGS sequence"/>
</dbReference>
<evidence type="ECO:0000313" key="2">
    <source>
        <dbReference type="Proteomes" id="UP000195667"/>
    </source>
</evidence>
<keyword evidence="2" id="KW-1185">Reference proteome</keyword>
<evidence type="ECO:0000313" key="1">
    <source>
        <dbReference type="EMBL" id="SJM95671.1"/>
    </source>
</evidence>
<protein>
    <submittedName>
        <fullName evidence="1">Uncharacterized protein</fullName>
    </submittedName>
</protein>
<organism evidence="1 2">
    <name type="scientific">Crenothrix polyspora</name>
    <dbReference type="NCBI Taxonomy" id="360316"/>
    <lineage>
        <taxon>Bacteria</taxon>
        <taxon>Pseudomonadati</taxon>
        <taxon>Pseudomonadota</taxon>
        <taxon>Gammaproteobacteria</taxon>
        <taxon>Methylococcales</taxon>
        <taxon>Crenotrichaceae</taxon>
        <taxon>Crenothrix</taxon>
    </lineage>
</organism>
<proteinExistence type="predicted"/>